<organism evidence="1 2">
    <name type="scientific">Smallanthus sonchifolius</name>
    <dbReference type="NCBI Taxonomy" id="185202"/>
    <lineage>
        <taxon>Eukaryota</taxon>
        <taxon>Viridiplantae</taxon>
        <taxon>Streptophyta</taxon>
        <taxon>Embryophyta</taxon>
        <taxon>Tracheophyta</taxon>
        <taxon>Spermatophyta</taxon>
        <taxon>Magnoliopsida</taxon>
        <taxon>eudicotyledons</taxon>
        <taxon>Gunneridae</taxon>
        <taxon>Pentapetalae</taxon>
        <taxon>asterids</taxon>
        <taxon>campanulids</taxon>
        <taxon>Asterales</taxon>
        <taxon>Asteraceae</taxon>
        <taxon>Asteroideae</taxon>
        <taxon>Heliantheae alliance</taxon>
        <taxon>Millerieae</taxon>
        <taxon>Smallanthus</taxon>
    </lineage>
</organism>
<accession>A0ACB9CAF9</accession>
<evidence type="ECO:0000313" key="1">
    <source>
        <dbReference type="EMBL" id="KAI3731281.1"/>
    </source>
</evidence>
<dbReference type="EMBL" id="CM042038">
    <property type="protein sequence ID" value="KAI3731281.1"/>
    <property type="molecule type" value="Genomic_DNA"/>
</dbReference>
<reference evidence="1 2" key="2">
    <citation type="journal article" date="2022" name="Mol. Ecol. Resour.">
        <title>The genomes of chicory, endive, great burdock and yacon provide insights into Asteraceae paleo-polyploidization history and plant inulin production.</title>
        <authorList>
            <person name="Fan W."/>
            <person name="Wang S."/>
            <person name="Wang H."/>
            <person name="Wang A."/>
            <person name="Jiang F."/>
            <person name="Liu H."/>
            <person name="Zhao H."/>
            <person name="Xu D."/>
            <person name="Zhang Y."/>
        </authorList>
    </citation>
    <scope>NUCLEOTIDE SEQUENCE [LARGE SCALE GENOMIC DNA]</scope>
    <source>
        <strain evidence="2">cv. Yunnan</strain>
        <tissue evidence="1">Leaves</tissue>
    </source>
</reference>
<protein>
    <submittedName>
        <fullName evidence="1">Uncharacterized protein</fullName>
    </submittedName>
</protein>
<name>A0ACB9CAF9_9ASTR</name>
<sequence>MKYMAGVPSVLLTMVNDGQHIVVKVPGVERTESDEGLRVSFDMPGLVNDVIARFEANYLLIEGKTHEQIYLAAVKLPENFDRNSDWNGKCENGSCHISFLFDRKYLGKILCETIAHPTVKSKSFSMYKKETAESLYIKGSMPGLENMEVTREGLCVSLSMPGLKIEDVESGFEYDTFIVEGRRENEHYIAGIRVPEGFHKKQDMIKIEMQDGMYKVTLPQLGVMEEEEKLSNGL</sequence>
<evidence type="ECO:0000313" key="2">
    <source>
        <dbReference type="Proteomes" id="UP001056120"/>
    </source>
</evidence>
<keyword evidence="2" id="KW-1185">Reference proteome</keyword>
<reference evidence="2" key="1">
    <citation type="journal article" date="2022" name="Mol. Ecol. Resour.">
        <title>The genomes of chicory, endive, great burdock and yacon provide insights into Asteraceae palaeo-polyploidization history and plant inulin production.</title>
        <authorList>
            <person name="Fan W."/>
            <person name="Wang S."/>
            <person name="Wang H."/>
            <person name="Wang A."/>
            <person name="Jiang F."/>
            <person name="Liu H."/>
            <person name="Zhao H."/>
            <person name="Xu D."/>
            <person name="Zhang Y."/>
        </authorList>
    </citation>
    <scope>NUCLEOTIDE SEQUENCE [LARGE SCALE GENOMIC DNA]</scope>
    <source>
        <strain evidence="2">cv. Yunnan</strain>
    </source>
</reference>
<proteinExistence type="predicted"/>
<dbReference type="Proteomes" id="UP001056120">
    <property type="component" value="Linkage Group LG21"/>
</dbReference>
<comment type="caution">
    <text evidence="1">The sequence shown here is derived from an EMBL/GenBank/DDBJ whole genome shotgun (WGS) entry which is preliminary data.</text>
</comment>
<gene>
    <name evidence="1" type="ORF">L1987_62469</name>
</gene>